<dbReference type="AlphaFoldDB" id="A0A445DC43"/>
<keyword evidence="2" id="KW-1185">Reference proteome</keyword>
<evidence type="ECO:0000313" key="2">
    <source>
        <dbReference type="Proteomes" id="UP000289738"/>
    </source>
</evidence>
<accession>A0A445DC43</accession>
<proteinExistence type="predicted"/>
<organism evidence="1 2">
    <name type="scientific">Arachis hypogaea</name>
    <name type="common">Peanut</name>
    <dbReference type="NCBI Taxonomy" id="3818"/>
    <lineage>
        <taxon>Eukaryota</taxon>
        <taxon>Viridiplantae</taxon>
        <taxon>Streptophyta</taxon>
        <taxon>Embryophyta</taxon>
        <taxon>Tracheophyta</taxon>
        <taxon>Spermatophyta</taxon>
        <taxon>Magnoliopsida</taxon>
        <taxon>eudicotyledons</taxon>
        <taxon>Gunneridae</taxon>
        <taxon>Pentapetalae</taxon>
        <taxon>rosids</taxon>
        <taxon>fabids</taxon>
        <taxon>Fabales</taxon>
        <taxon>Fabaceae</taxon>
        <taxon>Papilionoideae</taxon>
        <taxon>50 kb inversion clade</taxon>
        <taxon>dalbergioids sensu lato</taxon>
        <taxon>Dalbergieae</taxon>
        <taxon>Pterocarpus clade</taxon>
        <taxon>Arachis</taxon>
    </lineage>
</organism>
<name>A0A445DC43_ARAHY</name>
<dbReference type="EMBL" id="SDMP01000004">
    <property type="protein sequence ID" value="RYR60760.1"/>
    <property type="molecule type" value="Genomic_DNA"/>
</dbReference>
<dbReference type="Gene3D" id="2.40.50.140">
    <property type="entry name" value="Nucleic acid-binding proteins"/>
    <property type="match status" value="1"/>
</dbReference>
<evidence type="ECO:0000313" key="1">
    <source>
        <dbReference type="EMBL" id="RYR60760.1"/>
    </source>
</evidence>
<dbReference type="Proteomes" id="UP000289738">
    <property type="component" value="Chromosome A04"/>
</dbReference>
<sequence length="240" mass="27974">MYGTRLLINPDVPEAVMLRKREISQYLSVLSGKLAYVNKDEVLYFTERKTIKELRAAADVGFYVILATVLNVEHVLSWWYKSCVCSVKAEANGDTYFCDGCNKDVNNVFNSSNEVINERDKKIVAILRNMLHKYNSLAKSFRYVRDSKYRRILPTTSLEYLKRIIIGGTIYATYIDACFVLGLLQDDREFMDAIKKACSWVSGSYVRRLFVILLTSNNISRLEHVWDRCWYELSNDIFYR</sequence>
<gene>
    <name evidence="1" type="ORF">Ahy_A04g017824</name>
</gene>
<dbReference type="InterPro" id="IPR012340">
    <property type="entry name" value="NA-bd_OB-fold"/>
</dbReference>
<comment type="caution">
    <text evidence="1">The sequence shown here is derived from an EMBL/GenBank/DDBJ whole genome shotgun (WGS) entry which is preliminary data.</text>
</comment>
<dbReference type="SUPFAM" id="SSF50249">
    <property type="entry name" value="Nucleic acid-binding proteins"/>
    <property type="match status" value="1"/>
</dbReference>
<reference evidence="1 2" key="1">
    <citation type="submission" date="2019-01" db="EMBL/GenBank/DDBJ databases">
        <title>Sequencing of cultivated peanut Arachis hypogaea provides insights into genome evolution and oil improvement.</title>
        <authorList>
            <person name="Chen X."/>
        </authorList>
    </citation>
    <scope>NUCLEOTIDE SEQUENCE [LARGE SCALE GENOMIC DNA]</scope>
    <source>
        <strain evidence="2">cv. Fuhuasheng</strain>
        <tissue evidence="1">Leaves</tissue>
    </source>
</reference>
<protein>
    <submittedName>
        <fullName evidence="1">Uncharacterized protein</fullName>
    </submittedName>
</protein>